<gene>
    <name evidence="1" type="ORF">Gotri_014341</name>
</gene>
<sequence>MLMITNNENNICYSLSVYYHGK</sequence>
<name>A0A7J9DWE5_9ROSI</name>
<dbReference type="Proteomes" id="UP000593568">
    <property type="component" value="Unassembled WGS sequence"/>
</dbReference>
<dbReference type="EMBL" id="JABEZW010000005">
    <property type="protein sequence ID" value="MBA0765082.1"/>
    <property type="molecule type" value="Genomic_DNA"/>
</dbReference>
<accession>A0A7J9DWE5</accession>
<proteinExistence type="predicted"/>
<protein>
    <submittedName>
        <fullName evidence="1">Uncharacterized protein</fullName>
    </submittedName>
</protein>
<comment type="caution">
    <text evidence="1">The sequence shown here is derived from an EMBL/GenBank/DDBJ whole genome shotgun (WGS) entry which is preliminary data.</text>
</comment>
<keyword evidence="2" id="KW-1185">Reference proteome</keyword>
<evidence type="ECO:0000313" key="2">
    <source>
        <dbReference type="Proteomes" id="UP000593568"/>
    </source>
</evidence>
<organism evidence="1 2">
    <name type="scientific">Gossypium trilobum</name>
    <dbReference type="NCBI Taxonomy" id="34281"/>
    <lineage>
        <taxon>Eukaryota</taxon>
        <taxon>Viridiplantae</taxon>
        <taxon>Streptophyta</taxon>
        <taxon>Embryophyta</taxon>
        <taxon>Tracheophyta</taxon>
        <taxon>Spermatophyta</taxon>
        <taxon>Magnoliopsida</taxon>
        <taxon>eudicotyledons</taxon>
        <taxon>Gunneridae</taxon>
        <taxon>Pentapetalae</taxon>
        <taxon>rosids</taxon>
        <taxon>malvids</taxon>
        <taxon>Malvales</taxon>
        <taxon>Malvaceae</taxon>
        <taxon>Malvoideae</taxon>
        <taxon>Gossypium</taxon>
    </lineage>
</organism>
<reference evidence="1 2" key="1">
    <citation type="journal article" date="2019" name="Genome Biol. Evol.">
        <title>Insights into the evolution of the New World diploid cottons (Gossypium, subgenus Houzingenia) based on genome sequencing.</title>
        <authorList>
            <person name="Grover C.E."/>
            <person name="Arick M.A. 2nd"/>
            <person name="Thrash A."/>
            <person name="Conover J.L."/>
            <person name="Sanders W.S."/>
            <person name="Peterson D.G."/>
            <person name="Frelichowski J.E."/>
            <person name="Scheffler J.A."/>
            <person name="Scheffler B.E."/>
            <person name="Wendel J.F."/>
        </authorList>
    </citation>
    <scope>NUCLEOTIDE SEQUENCE [LARGE SCALE GENOMIC DNA]</scope>
    <source>
        <strain evidence="1">8</strain>
        <tissue evidence="1">Leaf</tissue>
    </source>
</reference>
<evidence type="ECO:0000313" key="1">
    <source>
        <dbReference type="EMBL" id="MBA0765082.1"/>
    </source>
</evidence>
<dbReference type="AlphaFoldDB" id="A0A7J9DWE5"/>